<dbReference type="KEGG" id="hlo:J0X27_10345"/>
<gene>
    <name evidence="2" type="ORF">J0X27_10345</name>
</gene>
<feature type="region of interest" description="Disordered" evidence="1">
    <location>
        <begin position="50"/>
        <end position="108"/>
    </location>
</feature>
<protein>
    <submittedName>
        <fullName evidence="2">Uncharacterized protein</fullName>
    </submittedName>
</protein>
<name>A0A8A2U507_9EURY</name>
<dbReference type="Proteomes" id="UP000663191">
    <property type="component" value="Chromosome"/>
</dbReference>
<feature type="compositionally biased region" description="Acidic residues" evidence="1">
    <location>
        <begin position="58"/>
        <end position="67"/>
    </location>
</feature>
<dbReference type="OrthoDB" id="180994at2157"/>
<proteinExistence type="predicted"/>
<keyword evidence="3" id="KW-1185">Reference proteome</keyword>
<accession>A0A8A2U507</accession>
<evidence type="ECO:0000313" key="2">
    <source>
        <dbReference type="EMBL" id="QSW83874.1"/>
    </source>
</evidence>
<evidence type="ECO:0000313" key="3">
    <source>
        <dbReference type="Proteomes" id="UP000663191"/>
    </source>
</evidence>
<dbReference type="EMBL" id="CP071463">
    <property type="protein sequence ID" value="QSW83874.1"/>
    <property type="molecule type" value="Genomic_DNA"/>
</dbReference>
<organism evidence="2 3">
    <name type="scientific">Natrinema longum</name>
    <dbReference type="NCBI Taxonomy" id="370324"/>
    <lineage>
        <taxon>Archaea</taxon>
        <taxon>Methanobacteriati</taxon>
        <taxon>Methanobacteriota</taxon>
        <taxon>Stenosarchaea group</taxon>
        <taxon>Halobacteria</taxon>
        <taxon>Halobacteriales</taxon>
        <taxon>Natrialbaceae</taxon>
        <taxon>Natrinema</taxon>
    </lineage>
</organism>
<reference evidence="2 3" key="1">
    <citation type="journal article" date="2006" name="Int. J. Syst. Evol. Microbiol.">
        <title>Haloterrigena longa sp. nov. and Haloterrigena limicola sp. nov., extremely halophilic archaea isolated from a salt lake.</title>
        <authorList>
            <person name="Cui H.L."/>
            <person name="Tohty D."/>
            <person name="Zhou P.J."/>
            <person name="Liu S.J."/>
        </authorList>
    </citation>
    <scope>NUCLEOTIDE SEQUENCE [LARGE SCALE GENOMIC DNA]</scope>
    <source>
        <strain evidence="2 3">ABH32</strain>
    </source>
</reference>
<dbReference type="GeneID" id="63184147"/>
<feature type="compositionally biased region" description="Polar residues" evidence="1">
    <location>
        <begin position="76"/>
        <end position="94"/>
    </location>
</feature>
<dbReference type="AlphaFoldDB" id="A0A8A2U507"/>
<evidence type="ECO:0000256" key="1">
    <source>
        <dbReference type="SAM" id="MobiDB-lite"/>
    </source>
</evidence>
<dbReference type="RefSeq" id="WP_207269112.1">
    <property type="nucleotide sequence ID" value="NZ_CP071463.1"/>
</dbReference>
<sequence length="227" mass="25220">MSRLRSRRALLASIATSIAVTTGGFEYGASDPSERLLESGTVPADWYECRDVTRPEPDPPDDADALEPLEYPTPPSQSCFEGQRPPSNRSSATRSDGDSDRPDCSPASVQVSAASQYVLAFERAYRRNAFIERYRSAARIVELRRVDYRTAAVGSTANADAVLVALRYDLTTGTRQSPRDSRVQWDIRTTYYVDDRSVFRARYSGVAEELTFVPDPRTRGELVACFG</sequence>